<dbReference type="Proteomes" id="UP000219286">
    <property type="component" value="Unassembled WGS sequence"/>
</dbReference>
<name>A0A2H2YXN2_TRIPA</name>
<dbReference type="PANTHER" id="PTHR14218:SF15">
    <property type="entry name" value="TRIPEPTIDYL-PEPTIDASE 1"/>
    <property type="match status" value="1"/>
</dbReference>
<dbReference type="GO" id="GO:0006508">
    <property type="term" value="P:proteolysis"/>
    <property type="evidence" value="ECO:0007669"/>
    <property type="project" value="InterPro"/>
</dbReference>
<dbReference type="SUPFAM" id="SSF52743">
    <property type="entry name" value="Subtilisin-like"/>
    <property type="match status" value="1"/>
</dbReference>
<dbReference type="AlphaFoldDB" id="A0A2H2YXN2"/>
<comment type="caution">
    <text evidence="1">The sequence shown here is derived from an EMBL/GenBank/DDBJ whole genome shotgun (WGS) entry which is preliminary data.</text>
</comment>
<dbReference type="InterPro" id="IPR050819">
    <property type="entry name" value="Tripeptidyl-peptidase_I"/>
</dbReference>
<dbReference type="EMBL" id="LFMI01000123">
    <property type="protein sequence ID" value="OTA00639.1"/>
    <property type="molecule type" value="Genomic_DNA"/>
</dbReference>
<organism evidence="1 2">
    <name type="scientific">Trichoderma parareesei</name>
    <name type="common">Filamentous fungus</name>
    <dbReference type="NCBI Taxonomy" id="858221"/>
    <lineage>
        <taxon>Eukaryota</taxon>
        <taxon>Fungi</taxon>
        <taxon>Dikarya</taxon>
        <taxon>Ascomycota</taxon>
        <taxon>Pezizomycotina</taxon>
        <taxon>Sordariomycetes</taxon>
        <taxon>Hypocreomycetidae</taxon>
        <taxon>Hypocreales</taxon>
        <taxon>Hypocreaceae</taxon>
        <taxon>Trichoderma</taxon>
    </lineage>
</organism>
<sequence length="75" mass="8234">MPPMGFLNPWIYTVGSHAFTDIIEARSEGCPGQSVEYLASPHIPNAGWSAVPGWDPVTGWGTPLFDRMLNLSLLY</sequence>
<evidence type="ECO:0000313" key="2">
    <source>
        <dbReference type="Proteomes" id="UP000219286"/>
    </source>
</evidence>
<proteinExistence type="predicted"/>
<gene>
    <name evidence="1" type="ORF">A9Z42_0008820</name>
</gene>
<dbReference type="GO" id="GO:0008240">
    <property type="term" value="F:tripeptidyl-peptidase activity"/>
    <property type="evidence" value="ECO:0007669"/>
    <property type="project" value="TreeGrafter"/>
</dbReference>
<evidence type="ECO:0008006" key="3">
    <source>
        <dbReference type="Google" id="ProtNLM"/>
    </source>
</evidence>
<dbReference type="Gene3D" id="3.40.50.200">
    <property type="entry name" value="Peptidase S8/S53 domain"/>
    <property type="match status" value="1"/>
</dbReference>
<accession>A0A2H2YXN2</accession>
<dbReference type="PANTHER" id="PTHR14218">
    <property type="entry name" value="PROTEASE S8 TRIPEPTIDYL PEPTIDASE I CLN2"/>
    <property type="match status" value="1"/>
</dbReference>
<reference evidence="1 2" key="1">
    <citation type="journal article" date="2015" name="Genome Announc.">
        <title>Genome sequence and annotation of Trichoderma parareesei, the ancestor of the cellulase producer Trichoderma reesei.</title>
        <authorList>
            <person name="Yang D."/>
            <person name="Pomraning K."/>
            <person name="Kopchinskiy A."/>
            <person name="Karimi Aghcheh R."/>
            <person name="Atanasova L."/>
            <person name="Chenthamara K."/>
            <person name="Baker S.E."/>
            <person name="Zhang R."/>
            <person name="Shen Q."/>
            <person name="Freitag M."/>
            <person name="Kubicek C.P."/>
            <person name="Druzhinina I.S."/>
        </authorList>
    </citation>
    <scope>NUCLEOTIDE SEQUENCE [LARGE SCALE GENOMIC DNA]</scope>
    <source>
        <strain evidence="1 2">CBS 125925</strain>
    </source>
</reference>
<dbReference type="GO" id="GO:0004252">
    <property type="term" value="F:serine-type endopeptidase activity"/>
    <property type="evidence" value="ECO:0007669"/>
    <property type="project" value="InterPro"/>
</dbReference>
<keyword evidence="2" id="KW-1185">Reference proteome</keyword>
<protein>
    <recommendedName>
        <fullName evidence="3">Peptidase S53 domain-containing protein</fullName>
    </recommendedName>
</protein>
<dbReference type="InterPro" id="IPR036852">
    <property type="entry name" value="Peptidase_S8/S53_dom_sf"/>
</dbReference>
<evidence type="ECO:0000313" key="1">
    <source>
        <dbReference type="EMBL" id="OTA00639.1"/>
    </source>
</evidence>